<reference evidence="1 2" key="1">
    <citation type="submission" date="2015-05" db="EMBL/GenBank/DDBJ databases">
        <title>A genomic and transcriptomic approach to investigate the blue pigment phenotype in Pseudomonas fluorescens.</title>
        <authorList>
            <person name="Andreani N.A."/>
            <person name="Cardazzo B."/>
        </authorList>
    </citation>
    <scope>NUCLEOTIDE SEQUENCE [LARGE SCALE GENOMIC DNA]</scope>
    <source>
        <strain evidence="1 2">Ps_22</strain>
    </source>
</reference>
<gene>
    <name evidence="1" type="ORF">PFLmoz3_02841</name>
</gene>
<evidence type="ECO:0008006" key="3">
    <source>
        <dbReference type="Google" id="ProtNLM"/>
    </source>
</evidence>
<dbReference type="RefSeq" id="WP_155718204.1">
    <property type="nucleotide sequence ID" value="NZ_LCYA01000077.1"/>
</dbReference>
<evidence type="ECO:0000313" key="2">
    <source>
        <dbReference type="Proteomes" id="UP000061348"/>
    </source>
</evidence>
<proteinExistence type="predicted"/>
<comment type="caution">
    <text evidence="1">The sequence shown here is derived from an EMBL/GenBank/DDBJ whole genome shotgun (WGS) entry which is preliminary data.</text>
</comment>
<name>A0A109LHB2_PSEFL</name>
<dbReference type="Proteomes" id="UP000061348">
    <property type="component" value="Unassembled WGS sequence"/>
</dbReference>
<dbReference type="AlphaFoldDB" id="A0A109LHB2"/>
<organism evidence="1 2">
    <name type="scientific">Pseudomonas fluorescens</name>
    <dbReference type="NCBI Taxonomy" id="294"/>
    <lineage>
        <taxon>Bacteria</taxon>
        <taxon>Pseudomonadati</taxon>
        <taxon>Pseudomonadota</taxon>
        <taxon>Gammaproteobacteria</taxon>
        <taxon>Pseudomonadales</taxon>
        <taxon>Pseudomonadaceae</taxon>
        <taxon>Pseudomonas</taxon>
    </lineage>
</organism>
<dbReference type="EMBL" id="LCYA01000077">
    <property type="protein sequence ID" value="KWV87558.1"/>
    <property type="molecule type" value="Genomic_DNA"/>
</dbReference>
<dbReference type="PATRIC" id="fig|294.194.peg.3155"/>
<evidence type="ECO:0000313" key="1">
    <source>
        <dbReference type="EMBL" id="KWV87558.1"/>
    </source>
</evidence>
<accession>A0A109LHB2</accession>
<sequence length="1143" mass="124639">MSSISPSRDTLAFTPPLHSVSPAANAFPDPVVRSKREAASNPAVNSLRRWTLQPVPLASSEGDHRLRNELATSATRHAWDSLVQIPTDSTFYAGFAALRSAFNTDEVKAWIMSKGMALDTVVVKPDSITGLVLSGRVGTRKTFTLNDDSGWWQVGSRLRAAATALDRAGNGLAYVPEQSDRFSRNAVLQWHDITPPTNADELALVRGHLLAEEWSGWSTETKGRLQGSSLAARKTIDRLDERQYLAGCLADLVRNRPDDEEVSLADAQTPIGATSVLATNGADKAAVRDALISHGFLVPKTAKEVRNVIRWLQAAVAPAPALGNYAQLLARPWAPGMLSENDKRLVAQFMRDDAISRSEPSLLRALDFRGVLDEHTPQEVRANADKILERFLDHPSALNWGKAAARSLYFQSASGTYDLSTLEAKQWALNAALLQIDPEMPRRPGNVAGYDIYQPANSGRTMASVRAEIETQLAQNTLLDPKTVPLAAHLLMASSAPEFLVRDIPSTMRIGSVEWADFRLGVTFAERQGGPGCSRRMSYTEIMGLSRLSTSTPGEAAVLDNYGIDVLLDWGLMRGLYEKPVDGRYTQQHHLQAITAFNEECEQLVYALEQFNLPLPIREDSAIRNLQTVFPGLSAEQLKAMRVYIADPDERRNMKLSEPRTRTLIETYMTGDLTRDRWMLLAPGEQPPQPARRTSPFVIPRLSASDQAAVDANVQALNARIARLPDVQAQLPGEVDAYLDKLKQGLSIATRRMIAQLPLADRQALEWGDVDLFALREATDSVPEIDVTPEQVEERRGRKGTLIRCNYNGVISYFEVFPDKLLIVKREDLPRDLALGGTFQTVPKTYGPWAVSALPVRLGAVEPFDFAAYSSNALPRPGVTSPGVIIDKLGETLHATPVSVQGEASNQVPNSFSSPRTRSIVDRIMQGNFIHHRASVLKVAHGMLPLEQKREMLRRNDSILLSMIPFVGAVIDLTKGNIVEGMRGLIIDTAGAFAGGAFGTLKPLVKSTKAVAPFGVKAFRVLEKGVEVVSGFLNPLDGAADLMAAGGKGLVALPKALGRASNPSVLLKLGVVEEKLRTCLGVSNQLQAPHNVQEQAVQPGAHNGHNHSIPVYAVQTDGRWYATHPKTGLPTGTPLDGFEALPA</sequence>
<protein>
    <recommendedName>
        <fullName evidence="3">Dermonecrotic toxin</fullName>
    </recommendedName>
</protein>